<dbReference type="Proteomes" id="UP001164390">
    <property type="component" value="Chromosome"/>
</dbReference>
<reference evidence="1" key="1">
    <citation type="submission" date="2022-01" db="EMBL/GenBank/DDBJ databases">
        <title>Nocardioidaceae gen. sp. A5X3R13.</title>
        <authorList>
            <person name="Lopez Marin M.A."/>
            <person name="Uhlik O."/>
        </authorList>
    </citation>
    <scope>NUCLEOTIDE SEQUENCE</scope>
    <source>
        <strain evidence="1">A5X3R13</strain>
    </source>
</reference>
<dbReference type="KEGG" id="sgrg:L0C25_16280"/>
<dbReference type="RefSeq" id="WP_271632748.1">
    <property type="nucleotide sequence ID" value="NZ_CP094970.1"/>
</dbReference>
<name>A0AA46YK34_9ACTN</name>
<gene>
    <name evidence="1" type="ORF">L0C25_16280</name>
</gene>
<organism evidence="1 2">
    <name type="scientific">Solicola gregarius</name>
    <dbReference type="NCBI Taxonomy" id="2908642"/>
    <lineage>
        <taxon>Bacteria</taxon>
        <taxon>Bacillati</taxon>
        <taxon>Actinomycetota</taxon>
        <taxon>Actinomycetes</taxon>
        <taxon>Propionibacteriales</taxon>
        <taxon>Nocardioidaceae</taxon>
        <taxon>Solicola</taxon>
    </lineage>
</organism>
<protein>
    <submittedName>
        <fullName evidence="1">Uncharacterized protein</fullName>
    </submittedName>
</protein>
<dbReference type="AlphaFoldDB" id="A0AA46YK34"/>
<evidence type="ECO:0000313" key="1">
    <source>
        <dbReference type="EMBL" id="UYM04091.1"/>
    </source>
</evidence>
<proteinExistence type="predicted"/>
<accession>A0AA46YK34</accession>
<keyword evidence="2" id="KW-1185">Reference proteome</keyword>
<dbReference type="EMBL" id="CP094970">
    <property type="protein sequence ID" value="UYM04091.1"/>
    <property type="molecule type" value="Genomic_DNA"/>
</dbReference>
<evidence type="ECO:0000313" key="2">
    <source>
        <dbReference type="Proteomes" id="UP001164390"/>
    </source>
</evidence>
<sequence length="125" mass="14580">MTRGKARREDDLVRRPLKRAEYGIVLITRQAEKGWKDGLATYRNAIVDAWEHLCVEPALEDGKRVYRLKADLARGTYQGEEYDRYQYKFPGGGRIWYFIDTTTNKKVTGYVLIEDVHTAHPNETK</sequence>